<dbReference type="EMBL" id="FNRJ01000026">
    <property type="protein sequence ID" value="SEB16173.1"/>
    <property type="molecule type" value="Genomic_DNA"/>
</dbReference>
<keyword evidence="1" id="KW-0812">Transmembrane</keyword>
<feature type="transmembrane region" description="Helical" evidence="1">
    <location>
        <begin position="21"/>
        <end position="40"/>
    </location>
</feature>
<evidence type="ECO:0000313" key="3">
    <source>
        <dbReference type="Proteomes" id="UP000242469"/>
    </source>
</evidence>
<dbReference type="STRING" id="1122198.SAMN02745729_12628"/>
<organism evidence="2 3">
    <name type="scientific">Marinobacterium iners DSM 11526</name>
    <dbReference type="NCBI Taxonomy" id="1122198"/>
    <lineage>
        <taxon>Bacteria</taxon>
        <taxon>Pseudomonadati</taxon>
        <taxon>Pseudomonadota</taxon>
        <taxon>Gammaproteobacteria</taxon>
        <taxon>Oceanospirillales</taxon>
        <taxon>Oceanospirillaceae</taxon>
        <taxon>Marinobacterium</taxon>
    </lineage>
</organism>
<dbReference type="AlphaFoldDB" id="A0A1H4H2Y4"/>
<accession>A0A1H4H2Y4</accession>
<keyword evidence="1" id="KW-0472">Membrane</keyword>
<evidence type="ECO:0000256" key="1">
    <source>
        <dbReference type="SAM" id="Phobius"/>
    </source>
</evidence>
<keyword evidence="1" id="KW-1133">Transmembrane helix</keyword>
<gene>
    <name evidence="2" type="ORF">SAMN02745729_12628</name>
</gene>
<keyword evidence="3" id="KW-1185">Reference proteome</keyword>
<reference evidence="3" key="1">
    <citation type="submission" date="2016-10" db="EMBL/GenBank/DDBJ databases">
        <authorList>
            <person name="Varghese N."/>
            <person name="Submissions S."/>
        </authorList>
    </citation>
    <scope>NUCLEOTIDE SEQUENCE [LARGE SCALE GENOMIC DNA]</scope>
    <source>
        <strain evidence="3">DSM 11526</strain>
    </source>
</reference>
<sequence length="72" mass="8576">MNSFLDLLLYRHRRFKGETYFRNHFPLMLFISSIFSIFLSDSIASFIVMVGFFILIDLLLALGAWLYYKNDL</sequence>
<feature type="transmembrane region" description="Helical" evidence="1">
    <location>
        <begin position="46"/>
        <end position="68"/>
    </location>
</feature>
<dbReference type="Proteomes" id="UP000242469">
    <property type="component" value="Unassembled WGS sequence"/>
</dbReference>
<name>A0A1H4H2Y4_9GAMM</name>
<protein>
    <submittedName>
        <fullName evidence="2">Uncharacterized protein</fullName>
    </submittedName>
</protein>
<proteinExistence type="predicted"/>
<evidence type="ECO:0000313" key="2">
    <source>
        <dbReference type="EMBL" id="SEB16173.1"/>
    </source>
</evidence>